<dbReference type="InterPro" id="IPR056790">
    <property type="entry name" value="Ribophorin_II_C"/>
</dbReference>
<organism evidence="5 6">
    <name type="scientific">Orbilia oligospora</name>
    <name type="common">Nematode-trapping fungus</name>
    <name type="synonym">Arthrobotrys oligospora</name>
    <dbReference type="NCBI Taxonomy" id="2813651"/>
    <lineage>
        <taxon>Eukaryota</taxon>
        <taxon>Fungi</taxon>
        <taxon>Dikarya</taxon>
        <taxon>Ascomycota</taxon>
        <taxon>Pezizomycotina</taxon>
        <taxon>Orbiliomycetes</taxon>
        <taxon>Orbiliales</taxon>
        <taxon>Orbiliaceae</taxon>
        <taxon>Orbilia</taxon>
    </lineage>
</organism>
<evidence type="ECO:0000259" key="3">
    <source>
        <dbReference type="Pfam" id="PF01048"/>
    </source>
</evidence>
<dbReference type="PANTHER" id="PTHR46082:SF6">
    <property type="entry name" value="AAA+ ATPASE DOMAIN-CONTAINING PROTEIN-RELATED"/>
    <property type="match status" value="1"/>
</dbReference>
<protein>
    <submittedName>
        <fullName evidence="5">Uncharacterized protein</fullName>
    </submittedName>
</protein>
<dbReference type="InterPro" id="IPR035994">
    <property type="entry name" value="Nucleoside_phosphorylase_sf"/>
</dbReference>
<dbReference type="Pfam" id="PF01048">
    <property type="entry name" value="PNP_UDP_1"/>
    <property type="match status" value="1"/>
</dbReference>
<feature type="region of interest" description="Disordered" evidence="1">
    <location>
        <begin position="381"/>
        <end position="410"/>
    </location>
</feature>
<feature type="domain" description="Ribophorin II C-terminal" evidence="4">
    <location>
        <begin position="597"/>
        <end position="700"/>
    </location>
</feature>
<dbReference type="InterPro" id="IPR053137">
    <property type="entry name" value="NLR-like"/>
</dbReference>
<gene>
    <name evidence="5" type="ORF">TWF191_003042</name>
</gene>
<feature type="transmembrane region" description="Helical" evidence="2">
    <location>
        <begin position="671"/>
        <end position="690"/>
    </location>
</feature>
<dbReference type="SUPFAM" id="SSF53167">
    <property type="entry name" value="Purine and uridine phosphorylases"/>
    <property type="match status" value="1"/>
</dbReference>
<accession>A0A7C8UUZ6</accession>
<evidence type="ECO:0000313" key="6">
    <source>
        <dbReference type="Proteomes" id="UP000483672"/>
    </source>
</evidence>
<evidence type="ECO:0000256" key="2">
    <source>
        <dbReference type="SAM" id="Phobius"/>
    </source>
</evidence>
<dbReference type="PANTHER" id="PTHR46082">
    <property type="entry name" value="ATP/GTP-BINDING PROTEIN-RELATED"/>
    <property type="match status" value="1"/>
</dbReference>
<keyword evidence="2" id="KW-1133">Transmembrane helix</keyword>
<dbReference type="Proteomes" id="UP000483672">
    <property type="component" value="Unassembled WGS sequence"/>
</dbReference>
<dbReference type="UniPathway" id="UPA00378"/>
<evidence type="ECO:0000256" key="1">
    <source>
        <dbReference type="SAM" id="MobiDB-lite"/>
    </source>
</evidence>
<reference evidence="5 6" key="1">
    <citation type="submission" date="2019-06" db="EMBL/GenBank/DDBJ databases">
        <authorList>
            <person name="Palmer J.M."/>
        </authorList>
    </citation>
    <scope>NUCLEOTIDE SEQUENCE [LARGE SCALE GENOMIC DNA]</scope>
    <source>
        <strain evidence="5 6">TWF191</strain>
    </source>
</reference>
<proteinExistence type="predicted"/>
<dbReference type="AlphaFoldDB" id="A0A7C8UUZ6"/>
<evidence type="ECO:0000259" key="4">
    <source>
        <dbReference type="Pfam" id="PF25147"/>
    </source>
</evidence>
<keyword evidence="2" id="KW-0472">Membrane</keyword>
<comment type="caution">
    <text evidence="5">The sequence shown here is derived from an EMBL/GenBank/DDBJ whole genome shotgun (WGS) entry which is preliminary data.</text>
</comment>
<keyword evidence="2" id="KW-0812">Transmembrane</keyword>
<feature type="transmembrane region" description="Helical" evidence="2">
    <location>
        <begin position="607"/>
        <end position="630"/>
    </location>
</feature>
<dbReference type="EMBL" id="WIPF01000017">
    <property type="protein sequence ID" value="KAF3228104.1"/>
    <property type="molecule type" value="Genomic_DNA"/>
</dbReference>
<feature type="transmembrane region" description="Helical" evidence="2">
    <location>
        <begin position="642"/>
        <end position="665"/>
    </location>
</feature>
<evidence type="ECO:0000313" key="5">
    <source>
        <dbReference type="EMBL" id="KAF3228104.1"/>
    </source>
</evidence>
<dbReference type="Pfam" id="PF25147">
    <property type="entry name" value="Ribophorin_II_C"/>
    <property type="match status" value="1"/>
</dbReference>
<dbReference type="Gene3D" id="3.40.50.1580">
    <property type="entry name" value="Nucleoside phosphorylase domain"/>
    <property type="match status" value="1"/>
</dbReference>
<sequence length="705" mass="76190">MAILRRPYYRDDFEIAIVCALKVEFDAVEALFDEVWEGNGSHAYGKAPGDPNAYTTGLIGKHPVVLTYMPGVGKTIAGNVAASLRSSFLGIKLCLVVGICGGVPENRDDEDDEGGDEILLGDVVISTGIVEYDFGYQYSDRVVRKNNYKESLSRPNHEIRAFLAKMGGYRCRTRLIENISLYLADISAKEGFGTLRYPGADQDKLFEPTYIHKHHTNTSQPVCTDCQDMHDATCDTALGLSCTENGCDDSKQVTRKRLEKIKHVVGGSGVSLTALEGEMGIQSPQIHFGAVASGDLAMISAYHRDEIAAKDNAIAFEMTAAGIWDAFPTVIIKGVCNYADSHKNGVWERVKFTVARCSIVPVNTSGECGTEAYAAAVIKHKTRNPNPPQPATTTNVTASRTSLHPSSSSSSQQKIVMKLLPTSNLLAAGLLLCQWVSAAAPSAWTFADATLQISQKGAEAGPKQKFTSTSPISDALTLKNTDSLKILLTTKEGDTAKRPHQLFLFVKDTESELESFFSFEVKESGKARLDLAQKDIPVALLSAPSLSFTLVLGSFGQSAPLSIEIAKITPVLDAAAKKALPEPSLKYQKLNEIHHIFRAEPKSPPKVISLVFLAAVAACLPGLFGAWFGLSANLSHLPKSLAASPVAHPIFFASLLAFEAVFFAYYTQINIFQTLAAVTVISPVALLSGSRALREVRARRLNGER</sequence>
<feature type="domain" description="Nucleoside phosphorylase" evidence="3">
    <location>
        <begin position="15"/>
        <end position="137"/>
    </location>
</feature>
<dbReference type="InterPro" id="IPR000845">
    <property type="entry name" value="Nucleoside_phosphorylase_d"/>
</dbReference>
<dbReference type="GO" id="GO:0009116">
    <property type="term" value="P:nucleoside metabolic process"/>
    <property type="evidence" value="ECO:0007669"/>
    <property type="project" value="InterPro"/>
</dbReference>
<name>A0A7C8UUZ6_ORBOL</name>
<dbReference type="GO" id="GO:0003824">
    <property type="term" value="F:catalytic activity"/>
    <property type="evidence" value="ECO:0007669"/>
    <property type="project" value="InterPro"/>
</dbReference>